<feature type="transmembrane region" description="Helical" evidence="1">
    <location>
        <begin position="6"/>
        <end position="30"/>
    </location>
</feature>
<gene>
    <name evidence="2" type="ORF">S03H2_09566</name>
</gene>
<sequence>MATGETFVIITGGIDLSVGFMVGFSGVICAKVMVTLQAAGASQAVAISSGIIAA</sequence>
<accession>X1FV79</accession>
<dbReference type="AlphaFoldDB" id="X1FV79"/>
<keyword evidence="1" id="KW-0472">Membrane</keyword>
<keyword evidence="1" id="KW-0812">Transmembrane</keyword>
<name>X1FV79_9ZZZZ</name>
<keyword evidence="1" id="KW-1133">Transmembrane helix</keyword>
<proteinExistence type="predicted"/>
<comment type="caution">
    <text evidence="2">The sequence shown here is derived from an EMBL/GenBank/DDBJ whole genome shotgun (WGS) entry which is preliminary data.</text>
</comment>
<protein>
    <submittedName>
        <fullName evidence="2">Uncharacterized protein</fullName>
    </submittedName>
</protein>
<evidence type="ECO:0000256" key="1">
    <source>
        <dbReference type="SAM" id="Phobius"/>
    </source>
</evidence>
<organism evidence="2">
    <name type="scientific">marine sediment metagenome</name>
    <dbReference type="NCBI Taxonomy" id="412755"/>
    <lineage>
        <taxon>unclassified sequences</taxon>
        <taxon>metagenomes</taxon>
        <taxon>ecological metagenomes</taxon>
    </lineage>
</organism>
<evidence type="ECO:0000313" key="2">
    <source>
        <dbReference type="EMBL" id="GAH24688.1"/>
    </source>
</evidence>
<reference evidence="2" key="1">
    <citation type="journal article" date="2014" name="Front. Microbiol.">
        <title>High frequency of phylogenetically diverse reductive dehalogenase-homologous genes in deep subseafloor sedimentary metagenomes.</title>
        <authorList>
            <person name="Kawai M."/>
            <person name="Futagami T."/>
            <person name="Toyoda A."/>
            <person name="Takaki Y."/>
            <person name="Nishi S."/>
            <person name="Hori S."/>
            <person name="Arai W."/>
            <person name="Tsubouchi T."/>
            <person name="Morono Y."/>
            <person name="Uchiyama I."/>
            <person name="Ito T."/>
            <person name="Fujiyama A."/>
            <person name="Inagaki F."/>
            <person name="Takami H."/>
        </authorList>
    </citation>
    <scope>NUCLEOTIDE SEQUENCE</scope>
    <source>
        <strain evidence="2">Expedition CK06-06</strain>
    </source>
</reference>
<dbReference type="EMBL" id="BARU01004902">
    <property type="protein sequence ID" value="GAH24688.1"/>
    <property type="molecule type" value="Genomic_DNA"/>
</dbReference>
<feature type="non-terminal residue" evidence="2">
    <location>
        <position position="54"/>
    </location>
</feature>